<dbReference type="EMBL" id="JACRSY010000023">
    <property type="protein sequence ID" value="MBC8580553.1"/>
    <property type="molecule type" value="Genomic_DNA"/>
</dbReference>
<dbReference type="PANTHER" id="PTHR37507:SF2">
    <property type="entry name" value="SPORULATION PROTEIN YDCC"/>
    <property type="match status" value="1"/>
</dbReference>
<dbReference type="Gene3D" id="2.50.20.10">
    <property type="entry name" value="Lipoprotein localisation LolA/LolB/LppX"/>
    <property type="match status" value="1"/>
</dbReference>
<dbReference type="AlphaFoldDB" id="A0A926IF68"/>
<evidence type="ECO:0000313" key="2">
    <source>
        <dbReference type="Proteomes" id="UP000655830"/>
    </source>
</evidence>
<sequence length="201" mass="23243">MYKLKRVLLIGLILSFTISLWGCHNRDIGTSRNKSVASMLQNLKNYEADVSITFTKNKDKSNIKMNHIYDKEGKYQMTIIEPKRLNGYTTVCDGTKVSEYNPITEKSMQIEVSPVKNQLLFGTFLHNYLNNESAQIVEEQLDGQNVYAVTVPIAGEFKYMATEKVWFDYKTTYPIKMEIYDTEGSLTIRIDFVNFIYNPVK</sequence>
<reference evidence="1" key="1">
    <citation type="submission" date="2020-08" db="EMBL/GenBank/DDBJ databases">
        <title>Genome public.</title>
        <authorList>
            <person name="Liu C."/>
            <person name="Sun Q."/>
        </authorList>
    </citation>
    <scope>NUCLEOTIDE SEQUENCE</scope>
    <source>
        <strain evidence="1">NSJ-12</strain>
    </source>
</reference>
<evidence type="ECO:0000313" key="1">
    <source>
        <dbReference type="EMBL" id="MBC8580553.1"/>
    </source>
</evidence>
<dbReference type="RefSeq" id="WP_249333308.1">
    <property type="nucleotide sequence ID" value="NZ_JACRSY010000023.1"/>
</dbReference>
<dbReference type="SUPFAM" id="SSF89392">
    <property type="entry name" value="Prokaryotic lipoproteins and lipoprotein localization factors"/>
    <property type="match status" value="1"/>
</dbReference>
<dbReference type="InterPro" id="IPR029046">
    <property type="entry name" value="LolA/LolB/LppX"/>
</dbReference>
<dbReference type="PANTHER" id="PTHR37507">
    <property type="entry name" value="SPORULATION PROTEIN YDCC"/>
    <property type="match status" value="1"/>
</dbReference>
<dbReference type="InterPro" id="IPR052944">
    <property type="entry name" value="Sporulation_related"/>
</dbReference>
<dbReference type="Proteomes" id="UP000655830">
    <property type="component" value="Unassembled WGS sequence"/>
</dbReference>
<evidence type="ECO:0008006" key="3">
    <source>
        <dbReference type="Google" id="ProtNLM"/>
    </source>
</evidence>
<gene>
    <name evidence="1" type="ORF">H8718_13605</name>
</gene>
<name>A0A926IF68_9FIRM</name>
<accession>A0A926IF68</accession>
<proteinExistence type="predicted"/>
<keyword evidence="2" id="KW-1185">Reference proteome</keyword>
<comment type="caution">
    <text evidence="1">The sequence shown here is derived from an EMBL/GenBank/DDBJ whole genome shotgun (WGS) entry which is preliminary data.</text>
</comment>
<protein>
    <recommendedName>
        <fullName evidence="3">Outer membrane lipoprotein-sorting protein</fullName>
    </recommendedName>
</protein>
<organism evidence="1 2">
    <name type="scientific">Zhenhengia yiwuensis</name>
    <dbReference type="NCBI Taxonomy" id="2763666"/>
    <lineage>
        <taxon>Bacteria</taxon>
        <taxon>Bacillati</taxon>
        <taxon>Bacillota</taxon>
        <taxon>Clostridia</taxon>
        <taxon>Lachnospirales</taxon>
        <taxon>Lachnospiraceae</taxon>
        <taxon>Zhenhengia</taxon>
    </lineage>
</organism>